<dbReference type="PROSITE" id="PS50994">
    <property type="entry name" value="INTEGRASE"/>
    <property type="match status" value="1"/>
</dbReference>
<evidence type="ECO:0000256" key="8">
    <source>
        <dbReference type="ARBA" id="ARBA00022918"/>
    </source>
</evidence>
<dbReference type="InterPro" id="IPR036397">
    <property type="entry name" value="RNaseH_sf"/>
</dbReference>
<dbReference type="InterPro" id="IPR050951">
    <property type="entry name" value="Retrovirus_Pol_polyprotein"/>
</dbReference>
<dbReference type="CDD" id="cd09274">
    <property type="entry name" value="RNase_HI_RT_Ty3"/>
    <property type="match status" value="1"/>
</dbReference>
<dbReference type="InterPro" id="IPR001969">
    <property type="entry name" value="Aspartic_peptidase_AS"/>
</dbReference>
<evidence type="ECO:0000313" key="14">
    <source>
        <dbReference type="EMBL" id="JAS87630.1"/>
    </source>
</evidence>
<dbReference type="GO" id="GO:0004190">
    <property type="term" value="F:aspartic-type endopeptidase activity"/>
    <property type="evidence" value="ECO:0007669"/>
    <property type="project" value="InterPro"/>
</dbReference>
<accession>A0A1B6IL28</accession>
<organism evidence="14">
    <name type="scientific">Homalodisca liturata</name>
    <dbReference type="NCBI Taxonomy" id="320908"/>
    <lineage>
        <taxon>Eukaryota</taxon>
        <taxon>Metazoa</taxon>
        <taxon>Ecdysozoa</taxon>
        <taxon>Arthropoda</taxon>
        <taxon>Hexapoda</taxon>
        <taxon>Insecta</taxon>
        <taxon>Pterygota</taxon>
        <taxon>Neoptera</taxon>
        <taxon>Paraneoptera</taxon>
        <taxon>Hemiptera</taxon>
        <taxon>Auchenorrhyncha</taxon>
        <taxon>Membracoidea</taxon>
        <taxon>Cicadellidae</taxon>
        <taxon>Cicadellinae</taxon>
        <taxon>Proconiini</taxon>
        <taxon>Homalodisca</taxon>
    </lineage>
</organism>
<feature type="domain" description="Integrase catalytic" evidence="12">
    <location>
        <begin position="715"/>
        <end position="872"/>
    </location>
</feature>
<dbReference type="FunFam" id="3.10.10.10:FF:000007">
    <property type="entry name" value="Retrovirus-related Pol polyprotein from transposon 17.6-like Protein"/>
    <property type="match status" value="1"/>
</dbReference>
<protein>
    <recommendedName>
        <fullName evidence="1">RNA-directed DNA polymerase</fullName>
        <ecNumber evidence="1">2.7.7.49</ecNumber>
    </recommendedName>
</protein>
<dbReference type="InterPro" id="IPR012337">
    <property type="entry name" value="RNaseH-like_sf"/>
</dbReference>
<evidence type="ECO:0000256" key="2">
    <source>
        <dbReference type="ARBA" id="ARBA00022670"/>
    </source>
</evidence>
<dbReference type="PROSITE" id="PS00141">
    <property type="entry name" value="ASP_PROTEASE"/>
    <property type="match status" value="1"/>
</dbReference>
<dbReference type="PANTHER" id="PTHR37984">
    <property type="entry name" value="PROTEIN CBG26694"/>
    <property type="match status" value="1"/>
</dbReference>
<dbReference type="InterPro" id="IPR001995">
    <property type="entry name" value="Peptidase_A2_cat"/>
</dbReference>
<keyword evidence="2" id="KW-0645">Protease</keyword>
<evidence type="ECO:0000256" key="1">
    <source>
        <dbReference type="ARBA" id="ARBA00012493"/>
    </source>
</evidence>
<sequence>KGVRALLDSGASHTVLGREGMWLLDKVPSRVKPTTDRWVETADSEKHSIQGRMIVPITLQDRTRCLEIFIVPSLSQTLILGIDFWEKMQLVTDLSNKTWEFAPSNLRIASVELQGIKGEEHLTSEEKLKLKEFIETEFDANPTKLGRTSLVEHVIDTGDSQPIKQRYYNLSPARQKIVHEELDKMLELGVVVPSKSAWSSPIVLLDKPDGSKRFCIDFRKVNMVTKRDAYPLPQVTVILDRLRDARFLSSLDIKSAYWQIPLSKDSREKTAFSVPGRGLFEFTTMPFGLHNAPATWQRFIDSVIGADLEPYVFVYLDDILVVTKTFEHHLEILREIFKRLKSANVTLSKEKCHLCRSELRYLGYVVDHRGLKVDPEKVEAILRIAVPTTQKQVRQFCGTASWYRRFIPDFASRLYPLTQLLKKKQKFVWNKAAQQAFDDIRSCLIKAPILTCPDFSKEFVISCDASGVGLGAVLSQQGDNGEQVIAYASRTLSKAEQKYSATERECLAVIWAIERFRPYVEGTHFTVITDHYSLLWLHNLRDPQGRLARWALRLQPYLFTLIHRKGKEHVVPDLLSRSVEPDNVHVSSVNHQQNDRWYLKMVDEVSSKSDKYPLWRVDKGRLFKLVLSPKDPMNSTSEWKEVVPKYERSTVLSKLHDEPTAGHLGVQKTFSRVQERYYWPKMRKDISKYVSHCRTCQQTKDGNLKPAGFMGSRRGVDVPWQMIAADLLGPFPRSSAGYKYLLVVTDVFTKYPLLYPIRAATSSIVAKHLEDGFMHWGIPKYIICDNGAEFSGKLVKQLADQYKIKILYNASRHPQANPTERVNKTLGNMLRAYVGSNHRHWDKETPKIGFALRSARHESTTYTPAYLNFGRELNINLEENDDTSEVIPEVEDNRDYGKKLVELKKMYQEVQERLIQNHEKNAKRYNLRRRPMDFKVNDRVWKRNFPQSDAAKAFCAKLAPKFTGPFIISKKISPLIYQLRDEEGKNIGNWHISDLKAYT</sequence>
<dbReference type="AlphaFoldDB" id="A0A1B6IL28"/>
<dbReference type="GO" id="GO:0006508">
    <property type="term" value="P:proteolysis"/>
    <property type="evidence" value="ECO:0007669"/>
    <property type="project" value="UniProtKB-KW"/>
</dbReference>
<dbReference type="FunFam" id="3.10.20.370:FF:000001">
    <property type="entry name" value="Retrovirus-related Pol polyprotein from transposon 17.6-like protein"/>
    <property type="match status" value="1"/>
</dbReference>
<evidence type="ECO:0000259" key="11">
    <source>
        <dbReference type="PROSITE" id="PS50878"/>
    </source>
</evidence>
<dbReference type="Gene3D" id="3.30.420.10">
    <property type="entry name" value="Ribonuclease H-like superfamily/Ribonuclease H"/>
    <property type="match status" value="1"/>
</dbReference>
<evidence type="ECO:0000259" key="12">
    <source>
        <dbReference type="PROSITE" id="PS50994"/>
    </source>
</evidence>
<dbReference type="Pfam" id="PF00078">
    <property type="entry name" value="RVT_1"/>
    <property type="match status" value="1"/>
</dbReference>
<dbReference type="SUPFAM" id="SSF56672">
    <property type="entry name" value="DNA/RNA polymerases"/>
    <property type="match status" value="1"/>
</dbReference>
<dbReference type="GO" id="GO:0004519">
    <property type="term" value="F:endonuclease activity"/>
    <property type="evidence" value="ECO:0007669"/>
    <property type="project" value="UniProtKB-KW"/>
</dbReference>
<keyword evidence="3" id="KW-0808">Transferase</keyword>
<dbReference type="FunFam" id="1.10.340.70:FF:000001">
    <property type="entry name" value="Retrovirus-related Pol polyprotein from transposon gypsy-like Protein"/>
    <property type="match status" value="1"/>
</dbReference>
<keyword evidence="4" id="KW-0548">Nucleotidyltransferase</keyword>
<dbReference type="PANTHER" id="PTHR37984:SF5">
    <property type="entry name" value="PROTEIN NYNRIN-LIKE"/>
    <property type="match status" value="1"/>
</dbReference>
<dbReference type="GO" id="GO:0003964">
    <property type="term" value="F:RNA-directed DNA polymerase activity"/>
    <property type="evidence" value="ECO:0007669"/>
    <property type="project" value="UniProtKB-KW"/>
</dbReference>
<feature type="domain" description="Reverse transcriptase" evidence="11">
    <location>
        <begin position="186"/>
        <end position="366"/>
    </location>
</feature>
<keyword evidence="5" id="KW-0540">Nuclease</keyword>
<dbReference type="Gene3D" id="3.10.20.370">
    <property type="match status" value="1"/>
</dbReference>
<gene>
    <name evidence="14" type="ORF">g.20168</name>
    <name evidence="13" type="ORF">g.20169</name>
</gene>
<dbReference type="CDD" id="cd00303">
    <property type="entry name" value="retropepsin_like"/>
    <property type="match status" value="1"/>
</dbReference>
<dbReference type="Pfam" id="PF00665">
    <property type="entry name" value="rve"/>
    <property type="match status" value="1"/>
</dbReference>
<keyword evidence="8" id="KW-0695">RNA-directed DNA polymerase</keyword>
<keyword evidence="9" id="KW-0175">Coiled coil</keyword>
<dbReference type="Gene3D" id="3.10.10.10">
    <property type="entry name" value="HIV Type 1 Reverse Transcriptase, subunit A, domain 1"/>
    <property type="match status" value="1"/>
</dbReference>
<dbReference type="SUPFAM" id="SSF53098">
    <property type="entry name" value="Ribonuclease H-like"/>
    <property type="match status" value="1"/>
</dbReference>
<dbReference type="PROSITE" id="PS50878">
    <property type="entry name" value="RT_POL"/>
    <property type="match status" value="1"/>
</dbReference>
<evidence type="ECO:0000256" key="6">
    <source>
        <dbReference type="ARBA" id="ARBA00022759"/>
    </source>
</evidence>
<dbReference type="Gene3D" id="1.10.340.70">
    <property type="match status" value="1"/>
</dbReference>
<dbReference type="InterPro" id="IPR041588">
    <property type="entry name" value="Integrase_H2C2"/>
</dbReference>
<dbReference type="FunFam" id="3.30.70.270:FF:000020">
    <property type="entry name" value="Transposon Tf2-6 polyprotein-like Protein"/>
    <property type="match status" value="1"/>
</dbReference>
<name>A0A1B6IL28_9HEMI</name>
<evidence type="ECO:0000259" key="10">
    <source>
        <dbReference type="PROSITE" id="PS50175"/>
    </source>
</evidence>
<dbReference type="GO" id="GO:0015074">
    <property type="term" value="P:DNA integration"/>
    <property type="evidence" value="ECO:0007669"/>
    <property type="project" value="InterPro"/>
</dbReference>
<dbReference type="Pfam" id="PF17921">
    <property type="entry name" value="Integrase_H2C2"/>
    <property type="match status" value="1"/>
</dbReference>
<dbReference type="Gene3D" id="3.30.70.270">
    <property type="match status" value="2"/>
</dbReference>
<dbReference type="InterPro" id="IPR000477">
    <property type="entry name" value="RT_dom"/>
</dbReference>
<dbReference type="InterPro" id="IPR041373">
    <property type="entry name" value="RT_RNaseH"/>
</dbReference>
<dbReference type="Gene3D" id="2.40.70.10">
    <property type="entry name" value="Acid Proteases"/>
    <property type="match status" value="1"/>
</dbReference>
<evidence type="ECO:0000256" key="7">
    <source>
        <dbReference type="ARBA" id="ARBA00022801"/>
    </source>
</evidence>
<dbReference type="PROSITE" id="PS50175">
    <property type="entry name" value="ASP_PROT_RETROV"/>
    <property type="match status" value="1"/>
</dbReference>
<dbReference type="InterPro" id="IPR043128">
    <property type="entry name" value="Rev_trsase/Diguanyl_cyclase"/>
</dbReference>
<feature type="non-terminal residue" evidence="14">
    <location>
        <position position="1"/>
    </location>
</feature>
<evidence type="ECO:0000256" key="9">
    <source>
        <dbReference type="SAM" id="Coils"/>
    </source>
</evidence>
<dbReference type="FunFam" id="3.30.420.10:FF:000032">
    <property type="entry name" value="Retrovirus-related Pol polyprotein from transposon 297-like Protein"/>
    <property type="match status" value="1"/>
</dbReference>
<evidence type="ECO:0000256" key="5">
    <source>
        <dbReference type="ARBA" id="ARBA00022722"/>
    </source>
</evidence>
<dbReference type="GO" id="GO:0042575">
    <property type="term" value="C:DNA polymerase complex"/>
    <property type="evidence" value="ECO:0007669"/>
    <property type="project" value="UniProtKB-ARBA"/>
</dbReference>
<dbReference type="EMBL" id="GECU01020076">
    <property type="protein sequence ID" value="JAS87630.1"/>
    <property type="molecule type" value="Transcribed_RNA"/>
</dbReference>
<evidence type="ECO:0000313" key="13">
    <source>
        <dbReference type="EMBL" id="JAS77549.1"/>
    </source>
</evidence>
<evidence type="ECO:0000256" key="4">
    <source>
        <dbReference type="ARBA" id="ARBA00022695"/>
    </source>
</evidence>
<dbReference type="EC" id="2.7.7.49" evidence="1"/>
<dbReference type="InterPro" id="IPR001584">
    <property type="entry name" value="Integrase_cat-core"/>
</dbReference>
<keyword evidence="7" id="KW-0378">Hydrolase</keyword>
<dbReference type="GO" id="GO:0003676">
    <property type="term" value="F:nucleic acid binding"/>
    <property type="evidence" value="ECO:0007669"/>
    <property type="project" value="InterPro"/>
</dbReference>
<dbReference type="InterPro" id="IPR021109">
    <property type="entry name" value="Peptidase_aspartic_dom_sf"/>
</dbReference>
<dbReference type="SUPFAM" id="SSF50630">
    <property type="entry name" value="Acid proteases"/>
    <property type="match status" value="1"/>
</dbReference>
<proteinExistence type="predicted"/>
<dbReference type="InterPro" id="IPR043502">
    <property type="entry name" value="DNA/RNA_pol_sf"/>
</dbReference>
<evidence type="ECO:0000256" key="3">
    <source>
        <dbReference type="ARBA" id="ARBA00022679"/>
    </source>
</evidence>
<dbReference type="EMBL" id="GECU01030157">
    <property type="protein sequence ID" value="JAS77549.1"/>
    <property type="molecule type" value="Transcribed_RNA"/>
</dbReference>
<feature type="domain" description="Peptidase A2" evidence="10">
    <location>
        <begin position="3"/>
        <end position="16"/>
    </location>
</feature>
<feature type="coiled-coil region" evidence="9">
    <location>
        <begin position="893"/>
        <end position="928"/>
    </location>
</feature>
<keyword evidence="6" id="KW-0255">Endonuclease</keyword>
<reference evidence="14" key="1">
    <citation type="submission" date="2015-11" db="EMBL/GenBank/DDBJ databases">
        <title>De novo transcriptome assembly of four potential Pierce s Disease insect vectors from Arizona vineyards.</title>
        <authorList>
            <person name="Tassone E.E."/>
        </authorList>
    </citation>
    <scope>NUCLEOTIDE SEQUENCE</scope>
</reference>
<dbReference type="Pfam" id="PF17917">
    <property type="entry name" value="RT_RNaseH"/>
    <property type="match status" value="1"/>
</dbReference>
<dbReference type="CDD" id="cd01647">
    <property type="entry name" value="RT_LTR"/>
    <property type="match status" value="1"/>
</dbReference>